<dbReference type="AlphaFoldDB" id="A0A6B3SPS6"/>
<comment type="caution">
    <text evidence="2">The sequence shown here is derived from an EMBL/GenBank/DDBJ whole genome shotgun (WGS) entry which is preliminary data.</text>
</comment>
<dbReference type="NCBIfam" id="TIGR03725">
    <property type="entry name" value="T6A_YeaZ"/>
    <property type="match status" value="1"/>
</dbReference>
<dbReference type="InterPro" id="IPR022496">
    <property type="entry name" value="T6A_TsaB"/>
</dbReference>
<dbReference type="PANTHER" id="PTHR11735">
    <property type="entry name" value="TRNA N6-ADENOSINE THREONYLCARBAMOYLTRANSFERASE"/>
    <property type="match status" value="1"/>
</dbReference>
<protein>
    <submittedName>
        <fullName evidence="2">tRNA (Adenosine(37)-N6)-threonylcarbamoyltransferase complex dimerization subunit type 1 TsaB</fullName>
    </submittedName>
</protein>
<keyword evidence="3" id="KW-1185">Reference proteome</keyword>
<dbReference type="SUPFAM" id="SSF53067">
    <property type="entry name" value="Actin-like ATPase domain"/>
    <property type="match status" value="2"/>
</dbReference>
<dbReference type="CDD" id="cd24032">
    <property type="entry name" value="ASKHA_NBD_TsaB"/>
    <property type="match status" value="1"/>
</dbReference>
<gene>
    <name evidence="2" type="primary">tsaB</name>
    <name evidence="2" type="ORF">G3574_17250</name>
</gene>
<dbReference type="Pfam" id="PF00814">
    <property type="entry name" value="TsaD"/>
    <property type="match status" value="1"/>
</dbReference>
<dbReference type="InterPro" id="IPR043129">
    <property type="entry name" value="ATPase_NBD"/>
</dbReference>
<feature type="domain" description="Gcp-like" evidence="1">
    <location>
        <begin position="33"/>
        <end position="132"/>
    </location>
</feature>
<dbReference type="InterPro" id="IPR000905">
    <property type="entry name" value="Gcp-like_dom"/>
</dbReference>
<dbReference type="Gene3D" id="3.30.420.40">
    <property type="match status" value="2"/>
</dbReference>
<dbReference type="GO" id="GO:0002949">
    <property type="term" value="P:tRNA threonylcarbamoyladenosine modification"/>
    <property type="evidence" value="ECO:0007669"/>
    <property type="project" value="InterPro"/>
</dbReference>
<keyword evidence="2" id="KW-0808">Transferase</keyword>
<sequence length="229" mass="23973">MSTLLALETSTEVASVALLHGGEVHCLESSGVQTHSQSVLPMAQRLLADAGLALRDCDAIAFGAGPGSFTGVRTACGIAQGLAFGAGLPVVPVVTLLAMAEACRATHGASDVLALLDARMDEVYWARYRWEDGWSMVQEPALARPETVPAAGEAYACGNGLKLIAAAMPEHPFTQRTDAAVMPHARWIAALAEAEFAAGRTVAARDAQPVYLRNKVAMTTAERMAKVTA</sequence>
<dbReference type="RefSeq" id="WP_163965810.1">
    <property type="nucleotide sequence ID" value="NZ_JAAIVB010000055.1"/>
</dbReference>
<evidence type="ECO:0000313" key="2">
    <source>
        <dbReference type="EMBL" id="NEX62834.1"/>
    </source>
</evidence>
<organism evidence="2 3">
    <name type="scientific">Noviherbaspirillum galbum</name>
    <dbReference type="NCBI Taxonomy" id="2709383"/>
    <lineage>
        <taxon>Bacteria</taxon>
        <taxon>Pseudomonadati</taxon>
        <taxon>Pseudomonadota</taxon>
        <taxon>Betaproteobacteria</taxon>
        <taxon>Burkholderiales</taxon>
        <taxon>Oxalobacteraceae</taxon>
        <taxon>Noviherbaspirillum</taxon>
    </lineage>
</organism>
<name>A0A6B3SPS6_9BURK</name>
<evidence type="ECO:0000313" key="3">
    <source>
        <dbReference type="Proteomes" id="UP000482155"/>
    </source>
</evidence>
<dbReference type="EMBL" id="JAAIVB010000055">
    <property type="protein sequence ID" value="NEX62834.1"/>
    <property type="molecule type" value="Genomic_DNA"/>
</dbReference>
<proteinExistence type="predicted"/>
<dbReference type="GO" id="GO:0005829">
    <property type="term" value="C:cytosol"/>
    <property type="evidence" value="ECO:0007669"/>
    <property type="project" value="TreeGrafter"/>
</dbReference>
<evidence type="ECO:0000259" key="1">
    <source>
        <dbReference type="Pfam" id="PF00814"/>
    </source>
</evidence>
<dbReference type="Proteomes" id="UP000482155">
    <property type="component" value="Unassembled WGS sequence"/>
</dbReference>
<dbReference type="GO" id="GO:0016740">
    <property type="term" value="F:transferase activity"/>
    <property type="evidence" value="ECO:0007669"/>
    <property type="project" value="UniProtKB-KW"/>
</dbReference>
<accession>A0A6B3SPS6</accession>
<dbReference type="PANTHER" id="PTHR11735:SF11">
    <property type="entry name" value="TRNA THREONYLCARBAMOYLADENOSINE BIOSYNTHESIS PROTEIN TSAB"/>
    <property type="match status" value="1"/>
</dbReference>
<reference evidence="2 3" key="1">
    <citation type="submission" date="2020-02" db="EMBL/GenBank/DDBJ databases">
        <authorList>
            <person name="Kim M.K."/>
        </authorList>
    </citation>
    <scope>NUCLEOTIDE SEQUENCE [LARGE SCALE GENOMIC DNA]</scope>
    <source>
        <strain evidence="2 3">17J57-3</strain>
    </source>
</reference>